<reference evidence="1 2" key="1">
    <citation type="submission" date="2019-02" db="EMBL/GenBank/DDBJ databases">
        <title>Deep-cultivation of Planctomycetes and their phenomic and genomic characterization uncovers novel biology.</title>
        <authorList>
            <person name="Wiegand S."/>
            <person name="Jogler M."/>
            <person name="Boedeker C."/>
            <person name="Pinto D."/>
            <person name="Vollmers J."/>
            <person name="Rivas-Marin E."/>
            <person name="Kohn T."/>
            <person name="Peeters S.H."/>
            <person name="Heuer A."/>
            <person name="Rast P."/>
            <person name="Oberbeckmann S."/>
            <person name="Bunk B."/>
            <person name="Jeske O."/>
            <person name="Meyerdierks A."/>
            <person name="Storesund J.E."/>
            <person name="Kallscheuer N."/>
            <person name="Luecker S."/>
            <person name="Lage O.M."/>
            <person name="Pohl T."/>
            <person name="Merkel B.J."/>
            <person name="Hornburger P."/>
            <person name="Mueller R.-W."/>
            <person name="Bruemmer F."/>
            <person name="Labrenz M."/>
            <person name="Spormann A.M."/>
            <person name="Op den Camp H."/>
            <person name="Overmann J."/>
            <person name="Amann R."/>
            <person name="Jetten M.S.M."/>
            <person name="Mascher T."/>
            <person name="Medema M.H."/>
            <person name="Devos D.P."/>
            <person name="Kaster A.-K."/>
            <person name="Ovreas L."/>
            <person name="Rohde M."/>
            <person name="Galperin M.Y."/>
            <person name="Jogler C."/>
        </authorList>
    </citation>
    <scope>NUCLEOTIDE SEQUENCE [LARGE SCALE GENOMIC DNA]</scope>
    <source>
        <strain evidence="1 2">ETA_A8</strain>
    </source>
</reference>
<dbReference type="OrthoDB" id="1955632at2"/>
<proteinExistence type="predicted"/>
<dbReference type="KEGG" id="aagg:ETAA8_70490"/>
<evidence type="ECO:0000313" key="2">
    <source>
        <dbReference type="Proteomes" id="UP000315017"/>
    </source>
</evidence>
<dbReference type="RefSeq" id="WP_145099791.1">
    <property type="nucleotide sequence ID" value="NZ_CP036274.1"/>
</dbReference>
<evidence type="ECO:0000313" key="1">
    <source>
        <dbReference type="EMBL" id="QDU31887.1"/>
    </source>
</evidence>
<gene>
    <name evidence="1" type="ORF">ETAA8_70490</name>
</gene>
<dbReference type="AlphaFoldDB" id="A0A517YNT7"/>
<dbReference type="Proteomes" id="UP000315017">
    <property type="component" value="Chromosome"/>
</dbReference>
<sequence>MSQFTTGNVPGFEAAVESEQSQITWSGRHGQDLVVTQRVMIDAEVEDSANTPVTTLRAGVVLARRDSDGKGVLYDPDGNDGSQIAIGILEQHQDMLVKGVPTDRFTQMIVHGLVREGQLKDLDARARQQLAPRVQFDRQPISSAPMLSPRGVYRKNTSYSLTAADSGLLFLASAAATFTLPTKANGLQFRIAQTADNDLIISGSGDLIHKGNASASSVTFSTSSQKIGSQVLIECLYTAPGTLKWLVTNLGGTTATVA</sequence>
<dbReference type="EMBL" id="CP036274">
    <property type="protein sequence ID" value="QDU31887.1"/>
    <property type="molecule type" value="Genomic_DNA"/>
</dbReference>
<name>A0A517YNT7_9BACT</name>
<keyword evidence="2" id="KW-1185">Reference proteome</keyword>
<organism evidence="1 2">
    <name type="scientific">Anatilimnocola aggregata</name>
    <dbReference type="NCBI Taxonomy" id="2528021"/>
    <lineage>
        <taxon>Bacteria</taxon>
        <taxon>Pseudomonadati</taxon>
        <taxon>Planctomycetota</taxon>
        <taxon>Planctomycetia</taxon>
        <taxon>Pirellulales</taxon>
        <taxon>Pirellulaceae</taxon>
        <taxon>Anatilimnocola</taxon>
    </lineage>
</organism>
<protein>
    <submittedName>
        <fullName evidence="1">Uncharacterized protein</fullName>
    </submittedName>
</protein>
<accession>A0A517YNT7</accession>